<dbReference type="OrthoDB" id="677051at2"/>
<accession>A0A366Y4Y3</accession>
<dbReference type="SUPFAM" id="SSF52833">
    <property type="entry name" value="Thioredoxin-like"/>
    <property type="match status" value="1"/>
</dbReference>
<comment type="caution">
    <text evidence="1">The sequence shown here is derived from an EMBL/GenBank/DDBJ whole genome shotgun (WGS) entry which is preliminary data.</text>
</comment>
<organism evidence="1 2">
    <name type="scientific">Bacillus taeanensis</name>
    <dbReference type="NCBI Taxonomy" id="273032"/>
    <lineage>
        <taxon>Bacteria</taxon>
        <taxon>Bacillati</taxon>
        <taxon>Bacillota</taxon>
        <taxon>Bacilli</taxon>
        <taxon>Bacillales</taxon>
        <taxon>Bacillaceae</taxon>
        <taxon>Bacillus</taxon>
    </lineage>
</organism>
<name>A0A366Y4Y3_9BACI</name>
<proteinExistence type="predicted"/>
<evidence type="ECO:0000313" key="1">
    <source>
        <dbReference type="EMBL" id="RBW71444.1"/>
    </source>
</evidence>
<dbReference type="Pfam" id="PF11009">
    <property type="entry name" value="BrxC"/>
    <property type="match status" value="1"/>
</dbReference>
<dbReference type="Gene3D" id="3.40.30.10">
    <property type="entry name" value="Glutaredoxin"/>
    <property type="match status" value="1"/>
</dbReference>
<gene>
    <name evidence="1" type="primary">ytxJ</name>
    <name evidence="1" type="ORF">DS031_01465</name>
</gene>
<sequence length="112" mass="13197">MGITKITAVEDFQRIKGENKIFFLLKNSTTCPISSQAYEEYQNFSEDYGDVACYYLNVQEARPLSNTISEHYEIKHESPQAFLIKEDRVLWHHSHWNITYSSLKDVYIKNVQ</sequence>
<dbReference type="EMBL" id="QOCW01000001">
    <property type="protein sequence ID" value="RBW71444.1"/>
    <property type="molecule type" value="Genomic_DNA"/>
</dbReference>
<keyword evidence="2" id="KW-1185">Reference proteome</keyword>
<dbReference type="InterPro" id="IPR036249">
    <property type="entry name" value="Thioredoxin-like_sf"/>
</dbReference>
<dbReference type="AlphaFoldDB" id="A0A366Y4Y3"/>
<dbReference type="Proteomes" id="UP000253314">
    <property type="component" value="Unassembled WGS sequence"/>
</dbReference>
<evidence type="ECO:0000313" key="2">
    <source>
        <dbReference type="Proteomes" id="UP000253314"/>
    </source>
</evidence>
<dbReference type="NCBIfam" id="TIGR04019">
    <property type="entry name" value="B_thiol_YtxJ"/>
    <property type="match status" value="1"/>
</dbReference>
<dbReference type="InterPro" id="IPR022551">
    <property type="entry name" value="BrxC"/>
</dbReference>
<reference evidence="1 2" key="1">
    <citation type="submission" date="2018-07" db="EMBL/GenBank/DDBJ databases">
        <title>Lottiidibacillus patelloidae gen. nov., sp. nov., isolated from the intestinal tract of a marine limpet and the reclassification of B. taeanensis BH030017T, B. algicola KMM 3737T and B. hwajinpoensis SW-72T as genus Lottiidibacillus.</title>
        <authorList>
            <person name="Liu R."/>
            <person name="Huang Z."/>
        </authorList>
    </citation>
    <scope>NUCLEOTIDE SEQUENCE [LARGE SCALE GENOMIC DNA]</scope>
    <source>
        <strain evidence="1 2">BH030017</strain>
    </source>
</reference>
<protein>
    <submittedName>
        <fullName evidence="1">Bacillithiol system redox-active protein YtxJ</fullName>
    </submittedName>
</protein>
<dbReference type="RefSeq" id="WP_113804149.1">
    <property type="nucleotide sequence ID" value="NZ_QOCW01000001.1"/>
</dbReference>